<evidence type="ECO:0000313" key="1">
    <source>
        <dbReference type="EMBL" id="GFY77536.1"/>
    </source>
</evidence>
<dbReference type="EMBL" id="BMAV01022496">
    <property type="protein sequence ID" value="GFY77536.1"/>
    <property type="molecule type" value="Genomic_DNA"/>
</dbReference>
<keyword evidence="1" id="KW-0347">Helicase</keyword>
<keyword evidence="1" id="KW-0378">Hydrolase</keyword>
<organism evidence="1 2">
    <name type="scientific">Trichonephila inaurata madagascariensis</name>
    <dbReference type="NCBI Taxonomy" id="2747483"/>
    <lineage>
        <taxon>Eukaryota</taxon>
        <taxon>Metazoa</taxon>
        <taxon>Ecdysozoa</taxon>
        <taxon>Arthropoda</taxon>
        <taxon>Chelicerata</taxon>
        <taxon>Arachnida</taxon>
        <taxon>Araneae</taxon>
        <taxon>Araneomorphae</taxon>
        <taxon>Entelegynae</taxon>
        <taxon>Araneoidea</taxon>
        <taxon>Nephilidae</taxon>
        <taxon>Trichonephila</taxon>
        <taxon>Trichonephila inaurata</taxon>
    </lineage>
</organism>
<dbReference type="Proteomes" id="UP000886998">
    <property type="component" value="Unassembled WGS sequence"/>
</dbReference>
<gene>
    <name evidence="1" type="primary">AVEN_134567_1</name>
    <name evidence="1" type="ORF">TNIN_147251</name>
</gene>
<dbReference type="OrthoDB" id="6433710at2759"/>
<dbReference type="AlphaFoldDB" id="A0A8X6YV06"/>
<comment type="caution">
    <text evidence="1">The sequence shown here is derived from an EMBL/GenBank/DDBJ whole genome shotgun (WGS) entry which is preliminary data.</text>
</comment>
<protein>
    <submittedName>
        <fullName evidence="1">ATP-dependent DNA helicase</fullName>
    </submittedName>
</protein>
<reference evidence="1" key="1">
    <citation type="submission" date="2020-08" db="EMBL/GenBank/DDBJ databases">
        <title>Multicomponent nature underlies the extraordinary mechanical properties of spider dragline silk.</title>
        <authorList>
            <person name="Kono N."/>
            <person name="Nakamura H."/>
            <person name="Mori M."/>
            <person name="Yoshida Y."/>
            <person name="Ohtoshi R."/>
            <person name="Malay A.D."/>
            <person name="Moran D.A.P."/>
            <person name="Tomita M."/>
            <person name="Numata K."/>
            <person name="Arakawa K."/>
        </authorList>
    </citation>
    <scope>NUCLEOTIDE SEQUENCE</scope>
</reference>
<evidence type="ECO:0000313" key="2">
    <source>
        <dbReference type="Proteomes" id="UP000886998"/>
    </source>
</evidence>
<accession>A0A8X6YV06</accession>
<dbReference type="GO" id="GO:0004386">
    <property type="term" value="F:helicase activity"/>
    <property type="evidence" value="ECO:0007669"/>
    <property type="project" value="UniProtKB-KW"/>
</dbReference>
<proteinExistence type="predicted"/>
<keyword evidence="2" id="KW-1185">Reference proteome</keyword>
<name>A0A8X6YV06_9ARAC</name>
<keyword evidence="1" id="KW-0547">Nucleotide-binding</keyword>
<sequence length="92" mass="10458">MDLSFTSLDPDGAVSLKNMEKIVNTERELLQAVFPNLPDFFHDHVWLCQRAILASQNQTVRMINKRLLSQIPGNAQIYKSINTVCDPKERGS</sequence>
<keyword evidence="1" id="KW-0067">ATP-binding</keyword>